<accession>A0A396J0J4</accession>
<evidence type="ECO:0000313" key="1">
    <source>
        <dbReference type="EMBL" id="RHN70214.1"/>
    </source>
</evidence>
<dbReference type="Proteomes" id="UP000265566">
    <property type="component" value="Chromosome 3"/>
</dbReference>
<protein>
    <submittedName>
        <fullName evidence="1">Uncharacterized protein</fullName>
    </submittedName>
</protein>
<gene>
    <name evidence="1" type="ORF">MtrunA17_Chr3g0133131</name>
</gene>
<dbReference type="EMBL" id="PSQE01000003">
    <property type="protein sequence ID" value="RHN70214.1"/>
    <property type="molecule type" value="Genomic_DNA"/>
</dbReference>
<dbReference type="Gramene" id="rna18771">
    <property type="protein sequence ID" value="RHN70214.1"/>
    <property type="gene ID" value="gene18771"/>
</dbReference>
<name>A0A396J0J4_MEDTR</name>
<dbReference type="AlphaFoldDB" id="A0A396J0J4"/>
<sequence length="46" mass="5624">MLESCFIHDYYYYYMVRPTLPLDELGVIYPYYYIVLNLSQLFLSPC</sequence>
<evidence type="ECO:0000313" key="2">
    <source>
        <dbReference type="Proteomes" id="UP000265566"/>
    </source>
</evidence>
<comment type="caution">
    <text evidence="1">The sequence shown here is derived from an EMBL/GenBank/DDBJ whole genome shotgun (WGS) entry which is preliminary data.</text>
</comment>
<organism evidence="1 2">
    <name type="scientific">Medicago truncatula</name>
    <name type="common">Barrel medic</name>
    <name type="synonym">Medicago tribuloides</name>
    <dbReference type="NCBI Taxonomy" id="3880"/>
    <lineage>
        <taxon>Eukaryota</taxon>
        <taxon>Viridiplantae</taxon>
        <taxon>Streptophyta</taxon>
        <taxon>Embryophyta</taxon>
        <taxon>Tracheophyta</taxon>
        <taxon>Spermatophyta</taxon>
        <taxon>Magnoliopsida</taxon>
        <taxon>eudicotyledons</taxon>
        <taxon>Gunneridae</taxon>
        <taxon>Pentapetalae</taxon>
        <taxon>rosids</taxon>
        <taxon>fabids</taxon>
        <taxon>Fabales</taxon>
        <taxon>Fabaceae</taxon>
        <taxon>Papilionoideae</taxon>
        <taxon>50 kb inversion clade</taxon>
        <taxon>NPAAA clade</taxon>
        <taxon>Hologalegina</taxon>
        <taxon>IRL clade</taxon>
        <taxon>Trifolieae</taxon>
        <taxon>Medicago</taxon>
    </lineage>
</organism>
<reference evidence="2" key="1">
    <citation type="journal article" date="2018" name="Nat. Plants">
        <title>Whole-genome landscape of Medicago truncatula symbiotic genes.</title>
        <authorList>
            <person name="Pecrix Y."/>
            <person name="Staton S.E."/>
            <person name="Sallet E."/>
            <person name="Lelandais-Briere C."/>
            <person name="Moreau S."/>
            <person name="Carrere S."/>
            <person name="Blein T."/>
            <person name="Jardinaud M.F."/>
            <person name="Latrasse D."/>
            <person name="Zouine M."/>
            <person name="Zahm M."/>
            <person name="Kreplak J."/>
            <person name="Mayjonade B."/>
            <person name="Satge C."/>
            <person name="Perez M."/>
            <person name="Cauet S."/>
            <person name="Marande W."/>
            <person name="Chantry-Darmon C."/>
            <person name="Lopez-Roques C."/>
            <person name="Bouchez O."/>
            <person name="Berard A."/>
            <person name="Debelle F."/>
            <person name="Munos S."/>
            <person name="Bendahmane A."/>
            <person name="Berges H."/>
            <person name="Niebel A."/>
            <person name="Buitink J."/>
            <person name="Frugier F."/>
            <person name="Benhamed M."/>
            <person name="Crespi M."/>
            <person name="Gouzy J."/>
            <person name="Gamas P."/>
        </authorList>
    </citation>
    <scope>NUCLEOTIDE SEQUENCE [LARGE SCALE GENOMIC DNA]</scope>
    <source>
        <strain evidence="2">cv. Jemalong A17</strain>
    </source>
</reference>
<proteinExistence type="predicted"/>